<dbReference type="CDD" id="cd03747">
    <property type="entry name" value="Ntn_PGA_like"/>
    <property type="match status" value="1"/>
</dbReference>
<evidence type="ECO:0000256" key="5">
    <source>
        <dbReference type="PIRSR" id="PIRSR001227-2"/>
    </source>
</evidence>
<comment type="cofactor">
    <cofactor evidence="5">
        <name>Ca(2+)</name>
        <dbReference type="ChEBI" id="CHEBI:29108"/>
    </cofactor>
    <text evidence="5">Binds 1 Ca(2+) ion per dimer.</text>
</comment>
<dbReference type="GO" id="GO:0046872">
    <property type="term" value="F:metal ion binding"/>
    <property type="evidence" value="ECO:0007669"/>
    <property type="project" value="UniProtKB-KW"/>
</dbReference>
<evidence type="ECO:0000256" key="3">
    <source>
        <dbReference type="ARBA" id="ARBA00023145"/>
    </source>
</evidence>
<comment type="similarity">
    <text evidence="1">Belongs to the peptidase S45 family.</text>
</comment>
<dbReference type="AlphaFoldDB" id="A0A4R2HA55"/>
<dbReference type="InterPro" id="IPR043147">
    <property type="entry name" value="Penicillin_amidase_A-knob"/>
</dbReference>
<dbReference type="InterPro" id="IPR002692">
    <property type="entry name" value="S45"/>
</dbReference>
<keyword evidence="5" id="KW-0479">Metal-binding</keyword>
<evidence type="ECO:0000256" key="2">
    <source>
        <dbReference type="ARBA" id="ARBA00022801"/>
    </source>
</evidence>
<keyword evidence="3" id="KW-0865">Zymogen</keyword>
<dbReference type="GO" id="GO:0017000">
    <property type="term" value="P:antibiotic biosynthetic process"/>
    <property type="evidence" value="ECO:0007669"/>
    <property type="project" value="InterPro"/>
</dbReference>
<dbReference type="EMBL" id="SLWO01000006">
    <property type="protein sequence ID" value="TCO22690.1"/>
    <property type="molecule type" value="Genomic_DNA"/>
</dbReference>
<dbReference type="Pfam" id="PF01804">
    <property type="entry name" value="Penicil_amidase"/>
    <property type="match status" value="1"/>
</dbReference>
<sequence length="806" mass="91598">MNKLRTEFIFPLLVLILMIFALSNQMFSIPPLGKLLNPFTGVIQNDNDNDLDNPMMVIDKSGTTDSVSVFFDKHKIPHIFAKNSNDLFYAQGYVTASLRLWQMDFYSYINAGRLSEIFDKSDLLDFDRNKRRIGLLSAAKNTLRLIEKEPETYKVLTAYTRGVNAYIARLNDKTMPFEYKLLDYKPEPWSNLKTVLVQESLGDNLTGYDEDYLMSKMMLVLGEEKFNKLFPDFIGNITPVAEDFLPQQRKTQGVGIPDYLNYSFISIAGKTSKSDYNPSLGSNSWAVSGKKTKSGSPILASDPHLAFILPSFWLQMQLTSPEINVYGVSIPGTPSIIIGFNENVAWGITNGADDVKDWYKLHLSKDLKKYKYDGKWINLDYRVEEIKRRNHEVFRDTIYSSIHGPIVIDKSYSGSQPEMLNYALKWELNNPSNAFITFIKLNRAKNYTDYKNAINSYCFPTLNFTFACNDNTISVDHQGRMALKTNGVGRFILDGSRSSQISLGFIPTDSLPHKKNPSSNYVISANQHPTSVNYPYYYNGYYIETRANQIDKELQRNNSFDLTAMKTLQLSTINSFAVDALPILLSALNQRGVLENYKKHLLSLRNWKGNYDLNDINPKLFELWWTNTKNLTWDEFGKPGPLGIPSNYVLLDMIKNNSSSNYFDILETPKNETATDITTLAFNKASASYEALFVNNNVKWGNLNKISLMHMANFKELSLMNLPSDGHPDAINAKSGSWGPSWRMIVELGEKPTAFGILPGGSSGNIGSKYYTDFVKDWNNGGYYPLDFYTSMKEAAQHTTSHWLLK</sequence>
<dbReference type="Gene3D" id="1.10.1400.10">
    <property type="match status" value="1"/>
</dbReference>
<gene>
    <name evidence="6" type="ORF">EV200_106335</name>
</gene>
<evidence type="ECO:0000256" key="4">
    <source>
        <dbReference type="PIRSR" id="PIRSR001227-1"/>
    </source>
</evidence>
<feature type="active site" description="Nucleophile" evidence="4">
    <location>
        <position position="282"/>
    </location>
</feature>
<dbReference type="SUPFAM" id="SSF56235">
    <property type="entry name" value="N-terminal nucleophile aminohydrolases (Ntn hydrolases)"/>
    <property type="match status" value="1"/>
</dbReference>
<keyword evidence="5" id="KW-0106">Calcium</keyword>
<protein>
    <submittedName>
        <fullName evidence="6">Penicillin amidase</fullName>
    </submittedName>
</protein>
<dbReference type="OrthoDB" id="9759796at2"/>
<dbReference type="GO" id="GO:0016811">
    <property type="term" value="F:hydrolase activity, acting on carbon-nitrogen (but not peptide) bonds, in linear amides"/>
    <property type="evidence" value="ECO:0007669"/>
    <property type="project" value="InterPro"/>
</dbReference>
<evidence type="ECO:0000313" key="7">
    <source>
        <dbReference type="Proteomes" id="UP000295684"/>
    </source>
</evidence>
<dbReference type="PANTHER" id="PTHR34218:SF4">
    <property type="entry name" value="ACYL-HOMOSERINE LACTONE ACYLASE QUIP"/>
    <property type="match status" value="1"/>
</dbReference>
<comment type="caution">
    <text evidence="6">The sequence shown here is derived from an EMBL/GenBank/DDBJ whole genome shotgun (WGS) entry which is preliminary data.</text>
</comment>
<dbReference type="InterPro" id="IPR043146">
    <property type="entry name" value="Penicillin_amidase_N_B-knob"/>
</dbReference>
<dbReference type="InterPro" id="IPR023343">
    <property type="entry name" value="Penicillin_amidase_dom1"/>
</dbReference>
<feature type="binding site" evidence="5">
    <location>
        <position position="354"/>
    </location>
    <ligand>
        <name>Ca(2+)</name>
        <dbReference type="ChEBI" id="CHEBI:29108"/>
    </ligand>
</feature>
<dbReference type="RefSeq" id="WP_132534715.1">
    <property type="nucleotide sequence ID" value="NZ_BMJO01000006.1"/>
</dbReference>
<proteinExistence type="inferred from homology"/>
<dbReference type="PIRSF" id="PIRSF001227">
    <property type="entry name" value="Pen_acylase"/>
    <property type="match status" value="1"/>
</dbReference>
<name>A0A4R2HA55_9SPHI</name>
<keyword evidence="2" id="KW-0378">Hydrolase</keyword>
<dbReference type="Gene3D" id="2.30.120.10">
    <property type="match status" value="1"/>
</dbReference>
<reference evidence="6 7" key="1">
    <citation type="submission" date="2019-03" db="EMBL/GenBank/DDBJ databases">
        <title>Genomic Encyclopedia of Type Strains, Phase IV (KMG-IV): sequencing the most valuable type-strain genomes for metagenomic binning, comparative biology and taxonomic classification.</title>
        <authorList>
            <person name="Goeker M."/>
        </authorList>
    </citation>
    <scope>NUCLEOTIDE SEQUENCE [LARGE SCALE GENOMIC DNA]</scope>
    <source>
        <strain evidence="6 7">DSM 103236</strain>
    </source>
</reference>
<dbReference type="Gene3D" id="1.10.439.10">
    <property type="entry name" value="Penicillin Amidohydrolase, domain 1"/>
    <property type="match status" value="1"/>
</dbReference>
<feature type="binding site" evidence="5">
    <location>
        <position position="357"/>
    </location>
    <ligand>
        <name>Ca(2+)</name>
        <dbReference type="ChEBI" id="CHEBI:29108"/>
    </ligand>
</feature>
<dbReference type="Gene3D" id="3.60.20.10">
    <property type="entry name" value="Glutamine Phosphoribosylpyrophosphate, subunit 1, domain 1"/>
    <property type="match status" value="1"/>
</dbReference>
<dbReference type="Proteomes" id="UP000295684">
    <property type="component" value="Unassembled WGS sequence"/>
</dbReference>
<evidence type="ECO:0000313" key="6">
    <source>
        <dbReference type="EMBL" id="TCO22690.1"/>
    </source>
</evidence>
<dbReference type="InterPro" id="IPR029055">
    <property type="entry name" value="Ntn_hydrolases_N"/>
</dbReference>
<dbReference type="InterPro" id="IPR014395">
    <property type="entry name" value="Pen/GL7ACA/AHL_acylase"/>
</dbReference>
<organism evidence="6 7">
    <name type="scientific">Pedobacter psychrotolerans</name>
    <dbReference type="NCBI Taxonomy" id="1843235"/>
    <lineage>
        <taxon>Bacteria</taxon>
        <taxon>Pseudomonadati</taxon>
        <taxon>Bacteroidota</taxon>
        <taxon>Sphingobacteriia</taxon>
        <taxon>Sphingobacteriales</taxon>
        <taxon>Sphingobacteriaceae</taxon>
        <taxon>Pedobacter</taxon>
    </lineage>
</organism>
<evidence type="ECO:0000256" key="1">
    <source>
        <dbReference type="ARBA" id="ARBA00006586"/>
    </source>
</evidence>
<dbReference type="PANTHER" id="PTHR34218">
    <property type="entry name" value="PEPTIDASE S45 PENICILLIN AMIDASE"/>
    <property type="match status" value="1"/>
</dbReference>
<accession>A0A4R2HA55</accession>